<proteinExistence type="predicted"/>
<feature type="transmembrane region" description="Helical" evidence="1">
    <location>
        <begin position="331"/>
        <end position="351"/>
    </location>
</feature>
<dbReference type="InterPro" id="IPR027550">
    <property type="entry name" value="MSEP-CTERM"/>
</dbReference>
<feature type="transmembrane region" description="Helical" evidence="1">
    <location>
        <begin position="275"/>
        <end position="293"/>
    </location>
</feature>
<feature type="transmembrane region" description="Helical" evidence="1">
    <location>
        <begin position="50"/>
        <end position="68"/>
    </location>
</feature>
<feature type="transmembrane region" description="Helical" evidence="1">
    <location>
        <begin position="305"/>
        <end position="325"/>
    </location>
</feature>
<feature type="transmembrane region" description="Helical" evidence="1">
    <location>
        <begin position="372"/>
        <end position="393"/>
    </location>
</feature>
<comment type="caution">
    <text evidence="3">The sequence shown here is derived from an EMBL/GenBank/DDBJ whole genome shotgun (WGS) entry which is preliminary data.</text>
</comment>
<keyword evidence="1" id="KW-0472">Membrane</keyword>
<dbReference type="AlphaFoldDB" id="A0A395JPQ9"/>
<protein>
    <submittedName>
        <fullName evidence="3">Putative secreted protein with MSEP-CTERM motif</fullName>
    </submittedName>
</protein>
<dbReference type="OrthoDB" id="266279at2"/>
<feature type="transmembrane region" description="Helical" evidence="1">
    <location>
        <begin position="121"/>
        <end position="140"/>
    </location>
</feature>
<name>A0A395JPQ9_9GAMM</name>
<evidence type="ECO:0000313" key="4">
    <source>
        <dbReference type="Proteomes" id="UP000253083"/>
    </source>
</evidence>
<keyword evidence="1" id="KW-1133">Transmembrane helix</keyword>
<dbReference type="Proteomes" id="UP000253083">
    <property type="component" value="Unassembled WGS sequence"/>
</dbReference>
<feature type="transmembrane region" description="Helical" evidence="1">
    <location>
        <begin position="80"/>
        <end position="101"/>
    </location>
</feature>
<organism evidence="3 4">
    <name type="scientific">Arenicella xantha</name>
    <dbReference type="NCBI Taxonomy" id="644221"/>
    <lineage>
        <taxon>Bacteria</taxon>
        <taxon>Pseudomonadati</taxon>
        <taxon>Pseudomonadota</taxon>
        <taxon>Gammaproteobacteria</taxon>
        <taxon>Arenicellales</taxon>
        <taxon>Arenicellaceae</taxon>
        <taxon>Arenicella</taxon>
    </lineage>
</organism>
<dbReference type="InterPro" id="IPR013694">
    <property type="entry name" value="VIT"/>
</dbReference>
<evidence type="ECO:0000256" key="1">
    <source>
        <dbReference type="SAM" id="Phobius"/>
    </source>
</evidence>
<accession>A0A395JPQ9</accession>
<dbReference type="InParanoid" id="A0A395JPQ9"/>
<keyword evidence="1" id="KW-0812">Transmembrane</keyword>
<dbReference type="PROSITE" id="PS51468">
    <property type="entry name" value="VIT"/>
    <property type="match status" value="1"/>
</dbReference>
<feature type="transmembrane region" description="Helical" evidence="1">
    <location>
        <begin position="152"/>
        <end position="170"/>
    </location>
</feature>
<evidence type="ECO:0000259" key="2">
    <source>
        <dbReference type="PROSITE" id="PS51468"/>
    </source>
</evidence>
<feature type="transmembrane region" description="Helical" evidence="1">
    <location>
        <begin position="247"/>
        <end position="269"/>
    </location>
</feature>
<feature type="domain" description="VIT" evidence="2">
    <location>
        <begin position="486"/>
        <end position="615"/>
    </location>
</feature>
<dbReference type="NCBIfam" id="TIGR04286">
    <property type="entry name" value="MSEP-CTERM"/>
    <property type="match status" value="1"/>
</dbReference>
<reference evidence="3 4" key="1">
    <citation type="submission" date="2018-06" db="EMBL/GenBank/DDBJ databases">
        <title>Genomic Encyclopedia of Type Strains, Phase IV (KMG-IV): sequencing the most valuable type-strain genomes for metagenomic binning, comparative biology and taxonomic classification.</title>
        <authorList>
            <person name="Goeker M."/>
        </authorList>
    </citation>
    <scope>NUCLEOTIDE SEQUENCE [LARGE SCALE GENOMIC DNA]</scope>
    <source>
        <strain evidence="3 4">DSM 24032</strain>
    </source>
</reference>
<sequence length="976" mass="109141">MNTVKNRSSQPHFWPIVWAMIIPQVALLLVNIRGWTLIQGETVQSEQSVAIAILLAELLILALVCSYVRIRSTLNTARALLWLSLLALVVHISYMICVPMFLEDAIPNAIQPWILNPEGVAYWNISLFMPGAFLALYVFTKQFFGSFTKLQSNLIVVVTTVGVPLFWYLSMSVLQPVWLGQYSVALSIVFATTMVVVFLAGIIRLFDSLLANLYPSGLTSNDSTLNDTGENDSQSSKKAINSFDLKYTLLVTLLGIAAPLGGLWLNLYLPFPADFQSTGVYVFTLINGLVLLIKPIGIHGSPIRLFLRCITLPFIGYFFLVFLPFLPLSLIAILAVGAGFLMLTPLALGLFQARITLTEFSLAKQRVGSFKAVAIGVLGLAVLPGYFTTQALLDKHALDTSLRYFYSHDVNATPLTESQIRRSADTLVQLRDRKIGIQLPFISGAYNSIVFGSLVLSDNKIDRMHQLLTGEKLAAPKRSFFGQPSRSSRSFRRNRITPPLQQVDLSEFSVKSKSAETATIQVELANRSSRTHSLYVGELTIPEGTFVTGLRLKIGDTWETGRVFDRKTAIWVFQKITEVRRDPALLYYTSATTAELRVYPFPAQGIREVEIDVQIHPHLNAQITLGDQAIDLNPSITSAAVVANDGTVLVDSPADVAFTREDYLHFILDYSSKARSTSRQYAKSIVETIEQTGVKKYRISAANISSNSNTDGDWLTSTDLDEITAYIDDIELTRVGGLWLTQAFAREARARINTRTTDDVSLRPRFVVISQTDKLETPDASGWLWQMPDVTDWYVLRNNTLSTRQFSHHTKSSASVIALKDHSTISILPSTVPSLYSIRTKAPIELYNPAKSEFTPILTTSETAIATPKWAKWAELAQLWTHWRTVRENPATLESERRALLDQSRALNLLIPTTSLIVVESASQWEILARKEKQSINNHSGLDFEEEQQTPEPVWWLLLAALLIFIYHRDKRTRRA</sequence>
<dbReference type="RefSeq" id="WP_113953144.1">
    <property type="nucleotide sequence ID" value="NZ_QNRT01000001.1"/>
</dbReference>
<feature type="transmembrane region" description="Helical" evidence="1">
    <location>
        <begin position="182"/>
        <end position="206"/>
    </location>
</feature>
<gene>
    <name evidence="3" type="ORF">DFR28_101976</name>
</gene>
<evidence type="ECO:0000313" key="3">
    <source>
        <dbReference type="EMBL" id="RBP53589.1"/>
    </source>
</evidence>
<dbReference type="EMBL" id="QNRT01000001">
    <property type="protein sequence ID" value="RBP53589.1"/>
    <property type="molecule type" value="Genomic_DNA"/>
</dbReference>
<keyword evidence="4" id="KW-1185">Reference proteome</keyword>
<feature type="transmembrane region" description="Helical" evidence="1">
    <location>
        <begin position="12"/>
        <end position="30"/>
    </location>
</feature>